<dbReference type="OrthoDB" id="525039at2"/>
<dbReference type="InterPro" id="IPR023365">
    <property type="entry name" value="Sortase_dom-sf"/>
</dbReference>
<evidence type="ECO:0000313" key="4">
    <source>
        <dbReference type="Proteomes" id="UP000317371"/>
    </source>
</evidence>
<sequence>MSRVKRLTRQRTLWSACLILVVLLVGACQPVTPEAAAPTAVVTATPTPTQGLAPVDPLAPEQAAPPVRLRIPEIGLDVSVVPMGWKVVRTAQGRVTQWDVPTDAAGWAINSAPAGAAGNTIIVGVQNGEQPVFAPLALGNVAVGQEILVTDADGITFAYRVEEVSEPIPITGATPEEAQQAAAYFAASDSPRLTLMTGWPDFTTTHRIFVVASFVGVLQE</sequence>
<comment type="caution">
    <text evidence="3">The sequence shown here is derived from an EMBL/GenBank/DDBJ whole genome shotgun (WGS) entry which is preliminary data.</text>
</comment>
<evidence type="ECO:0000313" key="3">
    <source>
        <dbReference type="EMBL" id="TQE94695.1"/>
    </source>
</evidence>
<keyword evidence="1" id="KW-0378">Hydrolase</keyword>
<protein>
    <submittedName>
        <fullName evidence="3">Class F sortase</fullName>
    </submittedName>
</protein>
<dbReference type="Pfam" id="PF04203">
    <property type="entry name" value="Sortase"/>
    <property type="match status" value="1"/>
</dbReference>
<name>A0A540VD46_9CHLR</name>
<reference evidence="3 4" key="1">
    <citation type="submission" date="2019-06" db="EMBL/GenBank/DDBJ databases">
        <title>Genome sequence of Litorilinea aerophila BAA-2444.</title>
        <authorList>
            <person name="Maclea K.S."/>
            <person name="Maurais E.G."/>
            <person name="Iannazzi L.C."/>
        </authorList>
    </citation>
    <scope>NUCLEOTIDE SEQUENCE [LARGE SCALE GENOMIC DNA]</scope>
    <source>
        <strain evidence="3 4">ATCC BAA-2444</strain>
    </source>
</reference>
<proteinExistence type="predicted"/>
<dbReference type="GO" id="GO:0016787">
    <property type="term" value="F:hydrolase activity"/>
    <property type="evidence" value="ECO:0007669"/>
    <property type="project" value="UniProtKB-KW"/>
</dbReference>
<dbReference type="InParanoid" id="A0A540VD46"/>
<dbReference type="PROSITE" id="PS51257">
    <property type="entry name" value="PROKAR_LIPOPROTEIN"/>
    <property type="match status" value="1"/>
</dbReference>
<evidence type="ECO:0000256" key="2">
    <source>
        <dbReference type="SAM" id="SignalP"/>
    </source>
</evidence>
<dbReference type="EMBL" id="VIGC01000021">
    <property type="protein sequence ID" value="TQE94695.1"/>
    <property type="molecule type" value="Genomic_DNA"/>
</dbReference>
<feature type="signal peptide" evidence="2">
    <location>
        <begin position="1"/>
        <end position="27"/>
    </location>
</feature>
<organism evidence="3 4">
    <name type="scientific">Litorilinea aerophila</name>
    <dbReference type="NCBI Taxonomy" id="1204385"/>
    <lineage>
        <taxon>Bacteria</taxon>
        <taxon>Bacillati</taxon>
        <taxon>Chloroflexota</taxon>
        <taxon>Caldilineae</taxon>
        <taxon>Caldilineales</taxon>
        <taxon>Caldilineaceae</taxon>
        <taxon>Litorilinea</taxon>
    </lineage>
</organism>
<dbReference type="Proteomes" id="UP000317371">
    <property type="component" value="Unassembled WGS sequence"/>
</dbReference>
<dbReference type="SUPFAM" id="SSF63817">
    <property type="entry name" value="Sortase"/>
    <property type="match status" value="1"/>
</dbReference>
<dbReference type="CDD" id="cd05829">
    <property type="entry name" value="Sortase_F"/>
    <property type="match status" value="1"/>
</dbReference>
<keyword evidence="4" id="KW-1185">Reference proteome</keyword>
<dbReference type="Gene3D" id="2.40.260.10">
    <property type="entry name" value="Sortase"/>
    <property type="match status" value="1"/>
</dbReference>
<dbReference type="AlphaFoldDB" id="A0A540VD46"/>
<gene>
    <name evidence="3" type="ORF">FKZ61_15660</name>
</gene>
<feature type="chain" id="PRO_5022766707" evidence="2">
    <location>
        <begin position="28"/>
        <end position="220"/>
    </location>
</feature>
<evidence type="ECO:0000256" key="1">
    <source>
        <dbReference type="ARBA" id="ARBA00022801"/>
    </source>
</evidence>
<dbReference type="InterPro" id="IPR042001">
    <property type="entry name" value="Sortase_F"/>
</dbReference>
<dbReference type="InterPro" id="IPR005754">
    <property type="entry name" value="Sortase"/>
</dbReference>
<accession>A0A540VD46</accession>
<keyword evidence="2" id="KW-0732">Signal</keyword>
<dbReference type="RefSeq" id="WP_141611087.1">
    <property type="nucleotide sequence ID" value="NZ_VIGC02000021.1"/>
</dbReference>